<dbReference type="OrthoDB" id="9814708at2"/>
<dbReference type="Proteomes" id="UP000246145">
    <property type="component" value="Unassembled WGS sequence"/>
</dbReference>
<dbReference type="InterPro" id="IPR002323">
    <property type="entry name" value="Cyt_CIE"/>
</dbReference>
<evidence type="ECO:0000256" key="3">
    <source>
        <dbReference type="ARBA" id="ARBA00022723"/>
    </source>
</evidence>
<sequence>MNNTEDHVETTIEGHEGLIKTPKQLIVTVVLAFIVPVIIIFLLIRLVISSAIPAAGSDAQTPEAIASRIKPVAGFALVDANAPKVFKTGEQVFESTCSACHTAGVAGAPKLGDTAAWAPLIKEGYESMLQIALHGKGAMPAKGGNPTLSDFEIERAVVYMANKGGASFDEPAEPAAEGEEAAADAAKASAEAPAQPAPTQPQPAAAASGDAAAAQQAEKAPAAQAEQAAPATETAAVDPAGEKLYKSVCFACHDAGVAGAPKLGDKAAWGPLIATGMDAMVEIALHGKGAMPPRGGSQASDEEIHAAVQYMVSKAQ</sequence>
<dbReference type="GO" id="GO:0020037">
    <property type="term" value="F:heme binding"/>
    <property type="evidence" value="ECO:0007669"/>
    <property type="project" value="InterPro"/>
</dbReference>
<feature type="compositionally biased region" description="Low complexity" evidence="7">
    <location>
        <begin position="183"/>
        <end position="194"/>
    </location>
</feature>
<feature type="region of interest" description="Disordered" evidence="7">
    <location>
        <begin position="168"/>
        <end position="234"/>
    </location>
</feature>
<dbReference type="RefSeq" id="WP_116517338.1">
    <property type="nucleotide sequence ID" value="NZ_PDUX01000001.1"/>
</dbReference>
<dbReference type="GO" id="GO:0009055">
    <property type="term" value="F:electron transfer activity"/>
    <property type="evidence" value="ECO:0007669"/>
    <property type="project" value="InterPro"/>
</dbReference>
<keyword evidence="4" id="KW-0249">Electron transport</keyword>
<dbReference type="PANTHER" id="PTHR40942">
    <property type="match status" value="1"/>
</dbReference>
<evidence type="ECO:0000256" key="6">
    <source>
        <dbReference type="PROSITE-ProRule" id="PRU00433"/>
    </source>
</evidence>
<dbReference type="Gene3D" id="1.10.760.10">
    <property type="entry name" value="Cytochrome c-like domain"/>
    <property type="match status" value="2"/>
</dbReference>
<comment type="caution">
    <text evidence="10">The sequence shown here is derived from an EMBL/GenBank/DDBJ whole genome shotgun (WGS) entry which is preliminary data.</text>
</comment>
<evidence type="ECO:0000256" key="4">
    <source>
        <dbReference type="ARBA" id="ARBA00022982"/>
    </source>
</evidence>
<dbReference type="PANTHER" id="PTHR40942:SF4">
    <property type="entry name" value="CYTOCHROME C5"/>
    <property type="match status" value="1"/>
</dbReference>
<accession>A0A2U1CQB7</accession>
<organism evidence="10 11">
    <name type="scientific">Pusillimonas noertemannii</name>
    <dbReference type="NCBI Taxonomy" id="305977"/>
    <lineage>
        <taxon>Bacteria</taxon>
        <taxon>Pseudomonadati</taxon>
        <taxon>Pseudomonadota</taxon>
        <taxon>Betaproteobacteria</taxon>
        <taxon>Burkholderiales</taxon>
        <taxon>Alcaligenaceae</taxon>
        <taxon>Pusillimonas</taxon>
    </lineage>
</organism>
<keyword evidence="8" id="KW-0472">Membrane</keyword>
<gene>
    <name evidence="10" type="ORF">C7440_0478</name>
</gene>
<feature type="compositionally biased region" description="Low complexity" evidence="7">
    <location>
        <begin position="202"/>
        <end position="234"/>
    </location>
</feature>
<evidence type="ECO:0000259" key="9">
    <source>
        <dbReference type="PROSITE" id="PS51007"/>
    </source>
</evidence>
<dbReference type="GO" id="GO:0005506">
    <property type="term" value="F:iron ion binding"/>
    <property type="evidence" value="ECO:0007669"/>
    <property type="project" value="InterPro"/>
</dbReference>
<reference evidence="10 11" key="1">
    <citation type="submission" date="2018-04" db="EMBL/GenBank/DDBJ databases">
        <title>Genomic Encyclopedia of Type Strains, Phase IV (KMG-IV): sequencing the most valuable type-strain genomes for metagenomic binning, comparative biology and taxonomic classification.</title>
        <authorList>
            <person name="Goeker M."/>
        </authorList>
    </citation>
    <scope>NUCLEOTIDE SEQUENCE [LARGE SCALE GENOMIC DNA]</scope>
    <source>
        <strain evidence="10 11">DSM 10065</strain>
    </source>
</reference>
<evidence type="ECO:0000256" key="5">
    <source>
        <dbReference type="ARBA" id="ARBA00023004"/>
    </source>
</evidence>
<evidence type="ECO:0000256" key="1">
    <source>
        <dbReference type="ARBA" id="ARBA00022448"/>
    </source>
</evidence>
<feature type="transmembrane region" description="Helical" evidence="8">
    <location>
        <begin position="25"/>
        <end position="48"/>
    </location>
</feature>
<dbReference type="Pfam" id="PF13442">
    <property type="entry name" value="Cytochrome_CBB3"/>
    <property type="match status" value="2"/>
</dbReference>
<keyword evidence="2 6" id="KW-0349">Heme</keyword>
<dbReference type="SUPFAM" id="SSF46626">
    <property type="entry name" value="Cytochrome c"/>
    <property type="match status" value="2"/>
</dbReference>
<keyword evidence="8" id="KW-0812">Transmembrane</keyword>
<keyword evidence="1" id="KW-0813">Transport</keyword>
<protein>
    <submittedName>
        <fullName evidence="10">Cytochrome c5</fullName>
    </submittedName>
</protein>
<evidence type="ECO:0000313" key="11">
    <source>
        <dbReference type="Proteomes" id="UP000246145"/>
    </source>
</evidence>
<dbReference type="PROSITE" id="PS51007">
    <property type="entry name" value="CYTC"/>
    <property type="match status" value="2"/>
</dbReference>
<keyword evidence="8" id="KW-1133">Transmembrane helix</keyword>
<dbReference type="STRING" id="1231391.GCA_000308195_02648"/>
<proteinExistence type="predicted"/>
<name>A0A2U1CQB7_9BURK</name>
<evidence type="ECO:0000256" key="8">
    <source>
        <dbReference type="SAM" id="Phobius"/>
    </source>
</evidence>
<evidence type="ECO:0000256" key="7">
    <source>
        <dbReference type="SAM" id="MobiDB-lite"/>
    </source>
</evidence>
<dbReference type="AlphaFoldDB" id="A0A2U1CQB7"/>
<evidence type="ECO:0000313" key="10">
    <source>
        <dbReference type="EMBL" id="PVY68090.1"/>
    </source>
</evidence>
<keyword evidence="3 6" id="KW-0479">Metal-binding</keyword>
<feature type="domain" description="Cytochrome c" evidence="9">
    <location>
        <begin position="236"/>
        <end position="315"/>
    </location>
</feature>
<evidence type="ECO:0000256" key="2">
    <source>
        <dbReference type="ARBA" id="ARBA00022617"/>
    </source>
</evidence>
<dbReference type="InterPro" id="IPR036909">
    <property type="entry name" value="Cyt_c-like_dom_sf"/>
</dbReference>
<feature type="compositionally biased region" description="Acidic residues" evidence="7">
    <location>
        <begin position="170"/>
        <end position="182"/>
    </location>
</feature>
<feature type="domain" description="Cytochrome c" evidence="9">
    <location>
        <begin position="84"/>
        <end position="164"/>
    </location>
</feature>
<keyword evidence="11" id="KW-1185">Reference proteome</keyword>
<dbReference type="EMBL" id="QEKO01000001">
    <property type="protein sequence ID" value="PVY68090.1"/>
    <property type="molecule type" value="Genomic_DNA"/>
</dbReference>
<dbReference type="InterPro" id="IPR009056">
    <property type="entry name" value="Cyt_c-like_dom"/>
</dbReference>
<dbReference type="PRINTS" id="PR00607">
    <property type="entry name" value="CYTCHROMECIE"/>
</dbReference>
<keyword evidence="5 6" id="KW-0408">Iron</keyword>